<organism evidence="1 2">
    <name type="scientific">Candidatus Borkfalkia avistercoris</name>
    <dbReference type="NCBI Taxonomy" id="2838504"/>
    <lineage>
        <taxon>Bacteria</taxon>
        <taxon>Bacillati</taxon>
        <taxon>Bacillota</taxon>
        <taxon>Clostridia</taxon>
        <taxon>Christensenellales</taxon>
        <taxon>Christensenellaceae</taxon>
        <taxon>Candidatus Borkfalkia</taxon>
    </lineage>
</organism>
<gene>
    <name evidence="1" type="ORF">H9727_07600</name>
</gene>
<evidence type="ECO:0000313" key="2">
    <source>
        <dbReference type="Proteomes" id="UP000824132"/>
    </source>
</evidence>
<comment type="caution">
    <text evidence="1">The sequence shown here is derived from an EMBL/GenBank/DDBJ whole genome shotgun (WGS) entry which is preliminary data.</text>
</comment>
<accession>A0A9D2D0B3</accession>
<dbReference type="AlphaFoldDB" id="A0A9D2D0B3"/>
<dbReference type="Proteomes" id="UP000824132">
    <property type="component" value="Unassembled WGS sequence"/>
</dbReference>
<reference evidence="1" key="2">
    <citation type="submission" date="2021-04" db="EMBL/GenBank/DDBJ databases">
        <authorList>
            <person name="Gilroy R."/>
        </authorList>
    </citation>
    <scope>NUCLEOTIDE SEQUENCE</scope>
    <source>
        <strain evidence="1">CHK187-5294</strain>
    </source>
</reference>
<sequence length="153" mass="17650">MRIFDEEKKQEIFSPDFSLGYLREDKLLVARHAAIEAVAERGHWETKAEYPNGGKDVEWIVDVPAQTARAAYNEYEDIYVFVPYTQSELESRRADALRARRAAECFSVVDRGTLWYDKLTAEQRAELSAWYEAWLNAPETGEAPASPSWIKRT</sequence>
<evidence type="ECO:0000313" key="1">
    <source>
        <dbReference type="EMBL" id="HIZ04134.1"/>
    </source>
</evidence>
<proteinExistence type="predicted"/>
<protein>
    <submittedName>
        <fullName evidence="1">Uncharacterized protein</fullName>
    </submittedName>
</protein>
<dbReference type="EMBL" id="DXCL01000046">
    <property type="protein sequence ID" value="HIZ04134.1"/>
    <property type="molecule type" value="Genomic_DNA"/>
</dbReference>
<name>A0A9D2D0B3_9FIRM</name>
<reference evidence="1" key="1">
    <citation type="journal article" date="2021" name="PeerJ">
        <title>Extensive microbial diversity within the chicken gut microbiome revealed by metagenomics and culture.</title>
        <authorList>
            <person name="Gilroy R."/>
            <person name="Ravi A."/>
            <person name="Getino M."/>
            <person name="Pursley I."/>
            <person name="Horton D.L."/>
            <person name="Alikhan N.F."/>
            <person name="Baker D."/>
            <person name="Gharbi K."/>
            <person name="Hall N."/>
            <person name="Watson M."/>
            <person name="Adriaenssens E.M."/>
            <person name="Foster-Nyarko E."/>
            <person name="Jarju S."/>
            <person name="Secka A."/>
            <person name="Antonio M."/>
            <person name="Oren A."/>
            <person name="Chaudhuri R.R."/>
            <person name="La Ragione R."/>
            <person name="Hildebrand F."/>
            <person name="Pallen M.J."/>
        </authorList>
    </citation>
    <scope>NUCLEOTIDE SEQUENCE</scope>
    <source>
        <strain evidence="1">CHK187-5294</strain>
    </source>
</reference>